<proteinExistence type="predicted"/>
<feature type="compositionally biased region" description="Basic and acidic residues" evidence="1">
    <location>
        <begin position="137"/>
        <end position="150"/>
    </location>
</feature>
<keyword evidence="3" id="KW-0121">Carboxypeptidase</keyword>
<dbReference type="PROSITE" id="PS51257">
    <property type="entry name" value="PROKAR_LIPOPROTEIN"/>
    <property type="match status" value="1"/>
</dbReference>
<dbReference type="Gene3D" id="2.60.40.10">
    <property type="entry name" value="Immunoglobulins"/>
    <property type="match status" value="1"/>
</dbReference>
<keyword evidence="2" id="KW-0732">Signal</keyword>
<gene>
    <name evidence="3" type="ORF">ENS64_14395</name>
</gene>
<feature type="compositionally biased region" description="Polar residues" evidence="1">
    <location>
        <begin position="124"/>
        <end position="134"/>
    </location>
</feature>
<feature type="signal peptide" evidence="2">
    <location>
        <begin position="1"/>
        <end position="26"/>
    </location>
</feature>
<evidence type="ECO:0000313" key="3">
    <source>
        <dbReference type="EMBL" id="HGT40432.1"/>
    </source>
</evidence>
<feature type="chain" id="PRO_5027766395" evidence="2">
    <location>
        <begin position="27"/>
        <end position="150"/>
    </location>
</feature>
<feature type="region of interest" description="Disordered" evidence="1">
    <location>
        <begin position="59"/>
        <end position="150"/>
    </location>
</feature>
<dbReference type="EMBL" id="DSVQ01000016">
    <property type="protein sequence ID" value="HGT40432.1"/>
    <property type="molecule type" value="Genomic_DNA"/>
</dbReference>
<protein>
    <submittedName>
        <fullName evidence="3">Carboxypeptidase regulatory-like domain-containing protein</fullName>
    </submittedName>
</protein>
<dbReference type="AlphaFoldDB" id="A0A7C4LM64"/>
<comment type="caution">
    <text evidence="3">The sequence shown here is derived from an EMBL/GenBank/DDBJ whole genome shotgun (WGS) entry which is preliminary data.</text>
</comment>
<keyword evidence="3" id="KW-0645">Protease</keyword>
<evidence type="ECO:0000256" key="1">
    <source>
        <dbReference type="SAM" id="MobiDB-lite"/>
    </source>
</evidence>
<name>A0A7C4LM64_9PLAN</name>
<organism evidence="3">
    <name type="scientific">Schlesneria paludicola</name>
    <dbReference type="NCBI Taxonomy" id="360056"/>
    <lineage>
        <taxon>Bacteria</taxon>
        <taxon>Pseudomonadati</taxon>
        <taxon>Planctomycetota</taxon>
        <taxon>Planctomycetia</taxon>
        <taxon>Planctomycetales</taxon>
        <taxon>Planctomycetaceae</taxon>
        <taxon>Schlesneria</taxon>
    </lineage>
</organism>
<sequence length="150" mass="15985">MLRPAAWAAIWLGAAILSGCAQPDGAAEVLSTVPVSGTLTYQGQPLESYRVTLYPEHGDRASSGLTDAEGKFTLGTNREGDGAPPGRYRVVIAYSPPPSGDTTLDLPIEDPSQLPQPKIKIPSKYSSPEKSGLTQEVPRDGLKNWKLDLP</sequence>
<dbReference type="InterPro" id="IPR013783">
    <property type="entry name" value="Ig-like_fold"/>
</dbReference>
<evidence type="ECO:0000256" key="2">
    <source>
        <dbReference type="SAM" id="SignalP"/>
    </source>
</evidence>
<dbReference type="GO" id="GO:0004180">
    <property type="term" value="F:carboxypeptidase activity"/>
    <property type="evidence" value="ECO:0007669"/>
    <property type="project" value="UniProtKB-KW"/>
</dbReference>
<accession>A0A7C4LM64</accession>
<keyword evidence="3" id="KW-0378">Hydrolase</keyword>
<dbReference type="SUPFAM" id="SSF49478">
    <property type="entry name" value="Cna protein B-type domain"/>
    <property type="match status" value="1"/>
</dbReference>
<reference evidence="3" key="1">
    <citation type="journal article" date="2020" name="mSystems">
        <title>Genome- and Community-Level Interaction Insights into Carbon Utilization and Element Cycling Functions of Hydrothermarchaeota in Hydrothermal Sediment.</title>
        <authorList>
            <person name="Zhou Z."/>
            <person name="Liu Y."/>
            <person name="Xu W."/>
            <person name="Pan J."/>
            <person name="Luo Z.H."/>
            <person name="Li M."/>
        </authorList>
    </citation>
    <scope>NUCLEOTIDE SEQUENCE [LARGE SCALE GENOMIC DNA]</scope>
    <source>
        <strain evidence="3">SpSt-508</strain>
    </source>
</reference>